<comment type="caution">
    <text evidence="3">The sequence shown here is derived from an EMBL/GenBank/DDBJ whole genome shotgun (WGS) entry which is preliminary data.</text>
</comment>
<dbReference type="GO" id="GO:0016491">
    <property type="term" value="F:oxidoreductase activity"/>
    <property type="evidence" value="ECO:0007669"/>
    <property type="project" value="UniProtKB-KW"/>
</dbReference>
<sequence>MTETVIDHSHLLRDFEGKRALVTGAGAGIGRQTALVLAARGARVLATDVDVEAAAETARQVTAAGGQAVAGWCDVTDERSVRSMVDSAAAELGGLDFAINNAGTDGTLASVIKQPREVWDRVIAVNLTGVFLCMKYELPLLVEGGGAIVNISSIAGVQGFPGMSPYVASKHGVIGLSRSAAAEYGTLGVRVNTVCPGSTNTQMNERTNEVAARHIIETTPLRRMAEPGEIATVIAFLCSENASFVTGAEVVVDGGVTMSY</sequence>
<evidence type="ECO:0000256" key="1">
    <source>
        <dbReference type="ARBA" id="ARBA00006484"/>
    </source>
</evidence>
<keyword evidence="4" id="KW-1185">Reference proteome</keyword>
<dbReference type="SUPFAM" id="SSF51735">
    <property type="entry name" value="NAD(P)-binding Rossmann-fold domains"/>
    <property type="match status" value="1"/>
</dbReference>
<protein>
    <submittedName>
        <fullName evidence="3">NAD(P)-dependent dehydrogenase (Short-subunit alcohol dehydrogenase family)</fullName>
    </submittedName>
</protein>
<dbReference type="AlphaFoldDB" id="A0A562I2V7"/>
<gene>
    <name evidence="3" type="ORF">JD77_00228</name>
</gene>
<dbReference type="PRINTS" id="PR00081">
    <property type="entry name" value="GDHRDH"/>
</dbReference>
<evidence type="ECO:0000313" key="4">
    <source>
        <dbReference type="Proteomes" id="UP000319825"/>
    </source>
</evidence>
<comment type="similarity">
    <text evidence="1">Belongs to the short-chain dehydrogenases/reductases (SDR) family.</text>
</comment>
<dbReference type="PANTHER" id="PTHR24321">
    <property type="entry name" value="DEHYDROGENASES, SHORT CHAIN"/>
    <property type="match status" value="1"/>
</dbReference>
<accession>A0A562I2V7</accession>
<dbReference type="PROSITE" id="PS00061">
    <property type="entry name" value="ADH_SHORT"/>
    <property type="match status" value="1"/>
</dbReference>
<dbReference type="RefSeq" id="WP_145772647.1">
    <property type="nucleotide sequence ID" value="NZ_BAAATQ010000384.1"/>
</dbReference>
<dbReference type="InterPro" id="IPR002347">
    <property type="entry name" value="SDR_fam"/>
</dbReference>
<evidence type="ECO:0000313" key="3">
    <source>
        <dbReference type="EMBL" id="TWH65292.1"/>
    </source>
</evidence>
<dbReference type="InterPro" id="IPR020904">
    <property type="entry name" value="Sc_DH/Rdtase_CS"/>
</dbReference>
<evidence type="ECO:0000256" key="2">
    <source>
        <dbReference type="ARBA" id="ARBA00023002"/>
    </source>
</evidence>
<dbReference type="OrthoDB" id="517007at2"/>
<dbReference type="FunFam" id="3.40.50.720:FF:000084">
    <property type="entry name" value="Short-chain dehydrogenase reductase"/>
    <property type="match status" value="1"/>
</dbReference>
<organism evidence="3 4">
    <name type="scientific">Micromonospora olivasterospora</name>
    <dbReference type="NCBI Taxonomy" id="1880"/>
    <lineage>
        <taxon>Bacteria</taxon>
        <taxon>Bacillati</taxon>
        <taxon>Actinomycetota</taxon>
        <taxon>Actinomycetes</taxon>
        <taxon>Micromonosporales</taxon>
        <taxon>Micromonosporaceae</taxon>
        <taxon>Micromonospora</taxon>
    </lineage>
</organism>
<dbReference type="PANTHER" id="PTHR24321:SF8">
    <property type="entry name" value="ESTRADIOL 17-BETA-DEHYDROGENASE 8-RELATED"/>
    <property type="match status" value="1"/>
</dbReference>
<dbReference type="Proteomes" id="UP000319825">
    <property type="component" value="Unassembled WGS sequence"/>
</dbReference>
<keyword evidence="2" id="KW-0560">Oxidoreductase</keyword>
<proteinExistence type="inferred from homology"/>
<dbReference type="Gene3D" id="3.40.50.720">
    <property type="entry name" value="NAD(P)-binding Rossmann-like Domain"/>
    <property type="match status" value="1"/>
</dbReference>
<name>A0A562I2V7_MICOL</name>
<dbReference type="InterPro" id="IPR036291">
    <property type="entry name" value="NAD(P)-bd_dom_sf"/>
</dbReference>
<dbReference type="Pfam" id="PF13561">
    <property type="entry name" value="adh_short_C2"/>
    <property type="match status" value="1"/>
</dbReference>
<reference evidence="3 4" key="1">
    <citation type="submission" date="2019-07" db="EMBL/GenBank/DDBJ databases">
        <title>R&amp;d 2014.</title>
        <authorList>
            <person name="Klenk H.-P."/>
        </authorList>
    </citation>
    <scope>NUCLEOTIDE SEQUENCE [LARGE SCALE GENOMIC DNA]</scope>
    <source>
        <strain evidence="3 4">DSM 43868</strain>
    </source>
</reference>
<dbReference type="NCBIfam" id="NF005559">
    <property type="entry name" value="PRK07231.1"/>
    <property type="match status" value="1"/>
</dbReference>
<dbReference type="EMBL" id="VLKE01000001">
    <property type="protein sequence ID" value="TWH65292.1"/>
    <property type="molecule type" value="Genomic_DNA"/>
</dbReference>
<dbReference type="PRINTS" id="PR00080">
    <property type="entry name" value="SDRFAMILY"/>
</dbReference>